<feature type="compositionally biased region" description="Polar residues" evidence="3">
    <location>
        <begin position="7"/>
        <end position="30"/>
    </location>
</feature>
<dbReference type="RefSeq" id="WP_416206337.1">
    <property type="nucleotide sequence ID" value="NZ_JBBKTX010000015.1"/>
</dbReference>
<dbReference type="InterPro" id="IPR032519">
    <property type="entry name" value="YbgF_tri"/>
</dbReference>
<evidence type="ECO:0000259" key="4">
    <source>
        <dbReference type="Pfam" id="PF16331"/>
    </source>
</evidence>
<comment type="function">
    <text evidence="1">Mediates coordination of peptidoglycan synthesis and outer membrane constriction during cell division.</text>
</comment>
<dbReference type="HAMAP" id="MF_02066">
    <property type="entry name" value="CpoB"/>
    <property type="match status" value="1"/>
</dbReference>
<gene>
    <name evidence="5" type="primary">ybgF</name>
    <name evidence="1" type="synonym">cpoB</name>
    <name evidence="5" type="ORF">WG929_12765</name>
</gene>
<dbReference type="Proteomes" id="UP001620597">
    <property type="component" value="Unassembled WGS sequence"/>
</dbReference>
<keyword evidence="1" id="KW-0732">Signal</keyword>
<dbReference type="InterPro" id="IPR011990">
    <property type="entry name" value="TPR-like_helical_dom_sf"/>
</dbReference>
<evidence type="ECO:0000256" key="1">
    <source>
        <dbReference type="HAMAP-Rule" id="MF_02066"/>
    </source>
</evidence>
<protein>
    <recommendedName>
        <fullName evidence="1">Cell division coordinator CpoB</fullName>
    </recommendedName>
</protein>
<evidence type="ECO:0000256" key="2">
    <source>
        <dbReference type="PROSITE-ProRule" id="PRU00339"/>
    </source>
</evidence>
<dbReference type="Gene3D" id="1.25.40.10">
    <property type="entry name" value="Tetratricopeptide repeat domain"/>
    <property type="match status" value="1"/>
</dbReference>
<dbReference type="Gene3D" id="1.20.5.110">
    <property type="match status" value="1"/>
</dbReference>
<dbReference type="Pfam" id="PF13424">
    <property type="entry name" value="TPR_12"/>
    <property type="match status" value="1"/>
</dbReference>
<keyword evidence="2" id="KW-0802">TPR repeat</keyword>
<keyword evidence="1" id="KW-0132">Cell division</keyword>
<dbReference type="PROSITE" id="PS50005">
    <property type="entry name" value="TPR"/>
    <property type="match status" value="1"/>
</dbReference>
<keyword evidence="1" id="KW-0574">Periplasm</keyword>
<organism evidence="5 6">
    <name type="scientific">Oceanobacter antarcticus</name>
    <dbReference type="NCBI Taxonomy" id="3133425"/>
    <lineage>
        <taxon>Bacteria</taxon>
        <taxon>Pseudomonadati</taxon>
        <taxon>Pseudomonadota</taxon>
        <taxon>Gammaproteobacteria</taxon>
        <taxon>Oceanospirillales</taxon>
        <taxon>Oceanospirillaceae</taxon>
        <taxon>Oceanobacter</taxon>
    </lineage>
</organism>
<sequence length="227" mass="25608">MAAPAASTASVSQPAYPPSSLNDSPTDTSPELVNELLMQVEQMQQEIAELRGQIEQQGNELRQLKRDGDNRYLDLDRRIVYLTTEVDKKPVSLSETPRASAQDAYNQAMTLVRDKQFEQANQVFGNFVKQYPEDALVANAWYWNGEVYLVRGEYPSALESFRTVIDHFPDHGKAADATYKYAVTLHKSGDVEAARHWLETIRERYATSSPGTVRQAEAYLKKMASTK</sequence>
<dbReference type="Pfam" id="PF16331">
    <property type="entry name" value="TolA_bind_tri"/>
    <property type="match status" value="1"/>
</dbReference>
<evidence type="ECO:0000313" key="5">
    <source>
        <dbReference type="EMBL" id="MFK4753279.1"/>
    </source>
</evidence>
<comment type="caution">
    <text evidence="5">The sequence shown here is derived from an EMBL/GenBank/DDBJ whole genome shotgun (WGS) entry which is preliminary data.</text>
</comment>
<dbReference type="SUPFAM" id="SSF48452">
    <property type="entry name" value="TPR-like"/>
    <property type="match status" value="1"/>
</dbReference>
<feature type="repeat" description="TPR" evidence="2">
    <location>
        <begin position="138"/>
        <end position="171"/>
    </location>
</feature>
<comment type="subcellular location">
    <subcellularLocation>
        <location evidence="1">Periplasm</location>
    </subcellularLocation>
</comment>
<keyword evidence="1" id="KW-0175">Coiled coil</keyword>
<proteinExistence type="inferred from homology"/>
<dbReference type="InterPro" id="IPR014162">
    <property type="entry name" value="CpoB_C"/>
</dbReference>
<dbReference type="InterPro" id="IPR034706">
    <property type="entry name" value="CpoB"/>
</dbReference>
<keyword evidence="6" id="KW-1185">Reference proteome</keyword>
<accession>A0ABW8NK45</accession>
<feature type="domain" description="YbgF trimerisation" evidence="4">
    <location>
        <begin position="34"/>
        <end position="84"/>
    </location>
</feature>
<dbReference type="EMBL" id="JBBKTX010000015">
    <property type="protein sequence ID" value="MFK4753279.1"/>
    <property type="molecule type" value="Genomic_DNA"/>
</dbReference>
<feature type="coiled-coil region" evidence="1">
    <location>
        <begin position="33"/>
        <end position="67"/>
    </location>
</feature>
<dbReference type="Pfam" id="PF13174">
    <property type="entry name" value="TPR_6"/>
    <property type="match status" value="1"/>
</dbReference>
<evidence type="ECO:0000313" key="6">
    <source>
        <dbReference type="Proteomes" id="UP001620597"/>
    </source>
</evidence>
<keyword evidence="1" id="KW-0131">Cell cycle</keyword>
<comment type="similarity">
    <text evidence="1">Belongs to the CpoB family.</text>
</comment>
<evidence type="ECO:0000256" key="3">
    <source>
        <dbReference type="SAM" id="MobiDB-lite"/>
    </source>
</evidence>
<dbReference type="NCBIfam" id="TIGR02795">
    <property type="entry name" value="tol_pal_ybgF"/>
    <property type="match status" value="1"/>
</dbReference>
<feature type="region of interest" description="Disordered" evidence="3">
    <location>
        <begin position="1"/>
        <end position="30"/>
    </location>
</feature>
<dbReference type="InterPro" id="IPR019734">
    <property type="entry name" value="TPR_rpt"/>
</dbReference>
<reference evidence="5 6" key="1">
    <citation type="submission" date="2024-03" db="EMBL/GenBank/DDBJ databases">
        <title>High-quality draft genome sequence of Oceanobacter sp. wDCs-4.</title>
        <authorList>
            <person name="Dong C."/>
        </authorList>
    </citation>
    <scope>NUCLEOTIDE SEQUENCE [LARGE SCALE GENOMIC DNA]</scope>
    <source>
        <strain evidence="6">wDCs-4</strain>
    </source>
</reference>
<name>A0ABW8NK45_9GAMM</name>